<evidence type="ECO:0000259" key="9">
    <source>
        <dbReference type="PROSITE" id="PS50067"/>
    </source>
</evidence>
<dbReference type="eggNOG" id="KOG0240">
    <property type="taxonomic scope" value="Eukaryota"/>
</dbReference>
<evidence type="ECO:0000256" key="8">
    <source>
        <dbReference type="SAM" id="MobiDB-lite"/>
    </source>
</evidence>
<evidence type="ECO:0000256" key="5">
    <source>
        <dbReference type="ARBA" id="ARBA00023175"/>
    </source>
</evidence>
<dbReference type="PANTHER" id="PTHR47968">
    <property type="entry name" value="CENTROMERE PROTEIN E"/>
    <property type="match status" value="1"/>
</dbReference>
<dbReference type="PROSITE" id="PS50067">
    <property type="entry name" value="KINESIN_MOTOR_2"/>
    <property type="match status" value="1"/>
</dbReference>
<dbReference type="InterPro" id="IPR027640">
    <property type="entry name" value="Kinesin-like_fam"/>
</dbReference>
<dbReference type="STRING" id="312017.I7MAH0"/>
<dbReference type="InterPro" id="IPR019821">
    <property type="entry name" value="Kinesin_motor_CS"/>
</dbReference>
<keyword evidence="5 6" id="KW-0505">Motor protein</keyword>
<keyword evidence="11" id="KW-1185">Reference proteome</keyword>
<dbReference type="PANTHER" id="PTHR47968:SF36">
    <property type="entry name" value="KINESIN HEAVY CHAIN ISOFORM X1"/>
    <property type="match status" value="1"/>
</dbReference>
<feature type="compositionally biased region" description="Basic residues" evidence="8">
    <location>
        <begin position="92"/>
        <end position="103"/>
    </location>
</feature>
<feature type="compositionally biased region" description="Low complexity" evidence="8">
    <location>
        <begin position="140"/>
        <end position="152"/>
    </location>
</feature>
<accession>I7MAH0</accession>
<dbReference type="InterPro" id="IPR027417">
    <property type="entry name" value="P-loop_NTPase"/>
</dbReference>
<name>I7MAH0_TETTS</name>
<dbReference type="RefSeq" id="XP_001024823.2">
    <property type="nucleotide sequence ID" value="XM_001024823.2"/>
</dbReference>
<protein>
    <submittedName>
        <fullName evidence="10">Kinesin motor catalytic domain protein</fullName>
    </submittedName>
</protein>
<dbReference type="GO" id="GO:0005524">
    <property type="term" value="F:ATP binding"/>
    <property type="evidence" value="ECO:0007669"/>
    <property type="project" value="UniProtKB-UniRule"/>
</dbReference>
<dbReference type="GO" id="GO:0005874">
    <property type="term" value="C:microtubule"/>
    <property type="evidence" value="ECO:0007669"/>
    <property type="project" value="UniProtKB-KW"/>
</dbReference>
<dbReference type="FunCoup" id="I7MAH0">
    <property type="interactions" value="4"/>
</dbReference>
<evidence type="ECO:0000256" key="3">
    <source>
        <dbReference type="ARBA" id="ARBA00022840"/>
    </source>
</evidence>
<keyword evidence="3 6" id="KW-0067">ATP-binding</keyword>
<evidence type="ECO:0000256" key="1">
    <source>
        <dbReference type="ARBA" id="ARBA00022701"/>
    </source>
</evidence>
<keyword evidence="4 7" id="KW-0175">Coiled coil</keyword>
<dbReference type="SMART" id="SM00129">
    <property type="entry name" value="KISc"/>
    <property type="match status" value="1"/>
</dbReference>
<feature type="region of interest" description="Disordered" evidence="8">
    <location>
        <begin position="132"/>
        <end position="156"/>
    </location>
</feature>
<evidence type="ECO:0000256" key="6">
    <source>
        <dbReference type="PROSITE-ProRule" id="PRU00283"/>
    </source>
</evidence>
<feature type="domain" description="Kinesin motor" evidence="9">
    <location>
        <begin position="176"/>
        <end position="498"/>
    </location>
</feature>
<reference evidence="11" key="1">
    <citation type="journal article" date="2006" name="PLoS Biol.">
        <title>Macronuclear genome sequence of the ciliate Tetrahymena thermophila, a model eukaryote.</title>
        <authorList>
            <person name="Eisen J.A."/>
            <person name="Coyne R.S."/>
            <person name="Wu M."/>
            <person name="Wu D."/>
            <person name="Thiagarajan M."/>
            <person name="Wortman J.R."/>
            <person name="Badger J.H."/>
            <person name="Ren Q."/>
            <person name="Amedeo P."/>
            <person name="Jones K.M."/>
            <person name="Tallon L.J."/>
            <person name="Delcher A.L."/>
            <person name="Salzberg S.L."/>
            <person name="Silva J.C."/>
            <person name="Haas B.J."/>
            <person name="Majoros W.H."/>
            <person name="Farzad M."/>
            <person name="Carlton J.M."/>
            <person name="Smith R.K. Jr."/>
            <person name="Garg J."/>
            <person name="Pearlman R.E."/>
            <person name="Karrer K.M."/>
            <person name="Sun L."/>
            <person name="Manning G."/>
            <person name="Elde N.C."/>
            <person name="Turkewitz A.P."/>
            <person name="Asai D.J."/>
            <person name="Wilkes D.E."/>
            <person name="Wang Y."/>
            <person name="Cai H."/>
            <person name="Collins K."/>
            <person name="Stewart B.A."/>
            <person name="Lee S.R."/>
            <person name="Wilamowska K."/>
            <person name="Weinberg Z."/>
            <person name="Ruzzo W.L."/>
            <person name="Wloga D."/>
            <person name="Gaertig J."/>
            <person name="Frankel J."/>
            <person name="Tsao C.-C."/>
            <person name="Gorovsky M.A."/>
            <person name="Keeling P.J."/>
            <person name="Waller R.F."/>
            <person name="Patron N.J."/>
            <person name="Cherry J.M."/>
            <person name="Stover N.A."/>
            <person name="Krieger C.J."/>
            <person name="del Toro C."/>
            <person name="Ryder H.F."/>
            <person name="Williamson S.C."/>
            <person name="Barbeau R.A."/>
            <person name="Hamilton E.P."/>
            <person name="Orias E."/>
        </authorList>
    </citation>
    <scope>NUCLEOTIDE SEQUENCE [LARGE SCALE GENOMIC DNA]</scope>
    <source>
        <strain evidence="11">SB210</strain>
    </source>
</reference>
<evidence type="ECO:0000313" key="11">
    <source>
        <dbReference type="Proteomes" id="UP000009168"/>
    </source>
</evidence>
<dbReference type="OrthoDB" id="313294at2759"/>
<feature type="region of interest" description="Disordered" evidence="8">
    <location>
        <begin position="1266"/>
        <end position="1285"/>
    </location>
</feature>
<organism evidence="10 11">
    <name type="scientific">Tetrahymena thermophila (strain SB210)</name>
    <dbReference type="NCBI Taxonomy" id="312017"/>
    <lineage>
        <taxon>Eukaryota</taxon>
        <taxon>Sar</taxon>
        <taxon>Alveolata</taxon>
        <taxon>Ciliophora</taxon>
        <taxon>Intramacronucleata</taxon>
        <taxon>Oligohymenophorea</taxon>
        <taxon>Hymenostomatida</taxon>
        <taxon>Tetrahymenina</taxon>
        <taxon>Tetrahymenidae</taxon>
        <taxon>Tetrahymena</taxon>
    </lineage>
</organism>
<feature type="coiled-coil region" evidence="7">
    <location>
        <begin position="1024"/>
        <end position="1068"/>
    </location>
</feature>
<evidence type="ECO:0000256" key="2">
    <source>
        <dbReference type="ARBA" id="ARBA00022741"/>
    </source>
</evidence>
<feature type="region of interest" description="Disordered" evidence="8">
    <location>
        <begin position="90"/>
        <end position="114"/>
    </location>
</feature>
<dbReference type="KEGG" id="tet:TTHERM_00238980"/>
<evidence type="ECO:0000256" key="4">
    <source>
        <dbReference type="ARBA" id="ARBA00023054"/>
    </source>
</evidence>
<dbReference type="GO" id="GO:0007018">
    <property type="term" value="P:microtubule-based movement"/>
    <property type="evidence" value="ECO:0007669"/>
    <property type="project" value="InterPro"/>
</dbReference>
<gene>
    <name evidence="10" type="ORF">TTHERM_00238980</name>
</gene>
<dbReference type="Gene3D" id="3.40.850.10">
    <property type="entry name" value="Kinesin motor domain"/>
    <property type="match status" value="1"/>
</dbReference>
<feature type="coiled-coil region" evidence="7">
    <location>
        <begin position="614"/>
        <end position="755"/>
    </location>
</feature>
<dbReference type="PRINTS" id="PR00380">
    <property type="entry name" value="KINESINHEAVY"/>
</dbReference>
<evidence type="ECO:0000313" key="10">
    <source>
        <dbReference type="EMBL" id="EAS04578.2"/>
    </source>
</evidence>
<feature type="coiled-coil region" evidence="7">
    <location>
        <begin position="868"/>
        <end position="895"/>
    </location>
</feature>
<dbReference type="GeneID" id="7829926"/>
<feature type="binding site" evidence="6">
    <location>
        <begin position="259"/>
        <end position="266"/>
    </location>
    <ligand>
        <name>ATP</name>
        <dbReference type="ChEBI" id="CHEBI:30616"/>
    </ligand>
</feature>
<keyword evidence="2 6" id="KW-0547">Nucleotide-binding</keyword>
<keyword evidence="1" id="KW-0493">Microtubule</keyword>
<dbReference type="EMBL" id="GG662443">
    <property type="protein sequence ID" value="EAS04578.2"/>
    <property type="molecule type" value="Genomic_DNA"/>
</dbReference>
<dbReference type="PROSITE" id="PS00411">
    <property type="entry name" value="KINESIN_MOTOR_1"/>
    <property type="match status" value="1"/>
</dbReference>
<dbReference type="Pfam" id="PF00225">
    <property type="entry name" value="Kinesin"/>
    <property type="match status" value="1"/>
</dbReference>
<evidence type="ECO:0000256" key="7">
    <source>
        <dbReference type="SAM" id="Coils"/>
    </source>
</evidence>
<dbReference type="SUPFAM" id="SSF52540">
    <property type="entry name" value="P-loop containing nucleoside triphosphate hydrolases"/>
    <property type="match status" value="1"/>
</dbReference>
<proteinExistence type="inferred from homology"/>
<dbReference type="GO" id="GO:0003777">
    <property type="term" value="F:microtubule motor activity"/>
    <property type="evidence" value="ECO:0007669"/>
    <property type="project" value="InterPro"/>
</dbReference>
<comment type="similarity">
    <text evidence="6">Belongs to the TRAFAC class myosin-kinesin ATPase superfamily. Kinesin family.</text>
</comment>
<feature type="compositionally biased region" description="Low complexity" evidence="8">
    <location>
        <begin position="1119"/>
        <end position="1223"/>
    </location>
</feature>
<dbReference type="InterPro" id="IPR036961">
    <property type="entry name" value="Kinesin_motor_dom_sf"/>
</dbReference>
<sequence>MKNNSYNYSNSNSNLNGNNHNNFLFETNYQIPQQNNSIISATNEHSRNYSESQAILEGAKTQGNFFSSRSNNHTPSSSNLQLEKLKKELAKVKKHNSKSRSKSRNGGNQSLKHVSANLKNEIISRYRAKPEQPYNHSEKQNQQQYQNINNQQKGLSRSSSNIILQQALQNNEKCVNTKVFARFRPLNKIEIELTKNEIGNDCCLYPDEKTVVLMPDSTVFTMDYVFDPNTSQHKIYEAVGRETITDVMNGYNGTIFAYGQTGSGKTYSMFGDIYNKNLKGLIPRSIEHIFQTINQCDMDIEFILTCSMLEIYKENLHDLLCIQKCDLKIKESPTRGIYVEGLTQLSVGTENELLTMLELGEQARKVAATRINQYSSRSHTIFMLEIKQRYPNDTEKKGKLNLVDLAGSEKVGKTGAIGDILEEAKKINLSLSCLGNVIHSLTTNSEHIPYRDSKLTRILQESLGGNFKTSLLVTCSSHSSSLEETLSTLKFATRAKSIKNHFKMNIKNSPEALQRIIQQLKKDLMEAKHELDRVKKFQEVTIPNEETINKLPSQYDTATYMNMNKSVFKKGESQYNSTQDNSSSTTISNNAYKKYGGENISEEEYSNLDHVQKNIILQERVDNQSSEIQDLKQLLQEYENTIQRQETQIAKLKKENLQLQDKLSQAQQDKQTLHSKIQTSNMTSEQELNQRAKQIAQLQQSLKNYEQIAQDYLKLKSQQAEQNFATVLELAKYNMNNLEQQQQEILEKKQESQLKVKSNIQQVLKDVKQCVFNQKISKCRFQELIKNIEQQLINQNNSQISQDTQQDSSTNLNLLYLEIMRFDTLHSSLECNIRSLEIQESLNYQKNKIIKSKYLHEIDTSNNLQGILEKAKKTHEILRQRIDNLEEESIKYQEKIGIDQSSPDKKKSKIVQSVHNNNQKQNISKQSLLTKNSATQLYQAIQELIIDELQFQKQQCGIVDVDGLCNQIYQEGLQTQLKEKISEIIAEYNESKVENNIQGENLNISQLIYISENKRLQDKILVMINELELSNKKIEIIEAELKKKSSEVVQINEILKSTQKSFEKLQKEEYSKLRQQIEESHKPIYQEILDFFKRQNSFADAFESKSLTYQIQMASINNTNSSQNQSSQSSSTNLQMQQQQQQQPQQQQQILQQQGQKQLLSNQNSNQNKQNQKSQSLSSQPYQQQSIINNNWNTVYNNQNSKPNQQNSNNLSNANNPATNNSLYTNGIKQSNNTTQFGNLSLQSTQKNPSINLGFRYDYSFLSDAQKQSNKNENNKNQQQYSTKY</sequence>
<dbReference type="Proteomes" id="UP000009168">
    <property type="component" value="Unassembled WGS sequence"/>
</dbReference>
<dbReference type="InterPro" id="IPR001752">
    <property type="entry name" value="Kinesin_motor_dom"/>
</dbReference>
<dbReference type="InParanoid" id="I7MAH0"/>
<feature type="region of interest" description="Disordered" evidence="8">
    <location>
        <begin position="1119"/>
        <end position="1230"/>
    </location>
</feature>
<dbReference type="GO" id="GO:0008017">
    <property type="term" value="F:microtubule binding"/>
    <property type="evidence" value="ECO:0007669"/>
    <property type="project" value="InterPro"/>
</dbReference>